<evidence type="ECO:0000256" key="6">
    <source>
        <dbReference type="SAM" id="MobiDB-lite"/>
    </source>
</evidence>
<dbReference type="GO" id="GO:0005990">
    <property type="term" value="P:lactose catabolic process"/>
    <property type="evidence" value="ECO:0007669"/>
    <property type="project" value="TreeGrafter"/>
</dbReference>
<dbReference type="Pfam" id="PF02929">
    <property type="entry name" value="Bgal_small_N"/>
    <property type="match status" value="1"/>
</dbReference>
<feature type="compositionally biased region" description="Low complexity" evidence="6">
    <location>
        <begin position="363"/>
        <end position="372"/>
    </location>
</feature>
<evidence type="ECO:0000259" key="7">
    <source>
        <dbReference type="SMART" id="SM01038"/>
    </source>
</evidence>
<dbReference type="PANTHER" id="PTHR46323:SF2">
    <property type="entry name" value="BETA-GALACTOSIDASE"/>
    <property type="match status" value="1"/>
</dbReference>
<dbReference type="PANTHER" id="PTHR46323">
    <property type="entry name" value="BETA-GALACTOSIDASE"/>
    <property type="match status" value="1"/>
</dbReference>
<dbReference type="Proteomes" id="UP000239899">
    <property type="component" value="Unassembled WGS sequence"/>
</dbReference>
<evidence type="ECO:0000256" key="3">
    <source>
        <dbReference type="ARBA" id="ARBA00012756"/>
    </source>
</evidence>
<dbReference type="Gene3D" id="3.20.20.80">
    <property type="entry name" value="Glycosidases"/>
    <property type="match status" value="2"/>
</dbReference>
<dbReference type="InterPro" id="IPR004199">
    <property type="entry name" value="B-gal_small/dom_5"/>
</dbReference>
<feature type="compositionally biased region" description="Gly residues" evidence="6">
    <location>
        <begin position="373"/>
        <end position="382"/>
    </location>
</feature>
<comment type="caution">
    <text evidence="8">The sequence shown here is derived from an EMBL/GenBank/DDBJ whole genome shotgun (WGS) entry which is preliminary data.</text>
</comment>
<feature type="region of interest" description="Disordered" evidence="6">
    <location>
        <begin position="917"/>
        <end position="936"/>
    </location>
</feature>
<dbReference type="InterPro" id="IPR036156">
    <property type="entry name" value="Beta-gal/glucu_dom_sf"/>
</dbReference>
<sequence length="1313" mass="141761">MSLQGAARHWEDPSVIAINKRKPHVPLRSFTAPAQAFDHFALRSEAPTSSRLLSLNGSSWRFQLFDRPEAVPSEFGDAGFDASGWPQVAVPTNWECQGFGRPQYTNFVYPFPVNPPFVPEDNPTGCYQLHFIAPAEAAGHRAVLVFEGVDSAFYCWLNGQFVGYSQDSRLPAEFDVTQLLKPGGDNVLAVKVLKWSDGSYLEDQDMWWLSGIHRDVYLLLKPRQHIADFHTRTPLEWGADGQLTSAKLEVEVQVEGDSAAALEGLTVRAQLYRCNATGEVDSADAAAALVAEARCGLHPSWTAADTSGRRAGTDVYAGSRAQLSFDMLALPGGAAALRLWSAEEPHLYLLLLSLVEGGGGSSATEGGSASGSVSGGGGTSGSAAGGGEVLEIEACQVGFRHAQVKGRQLLHNNQPVMIKGVNRHEHDPRRGKTVSLDSMVQDIRLMKQLNFNADIRLMKQLNFNADIRLMKQLNFNADIRLMKQLNFNADIRLMKQLNFNADIRLMKQLNFNADIRLMKQLNFNADIRLMKQLNFNAVRCSHYPNHPLWYELCAKLGLYVVDEANVETHGFDPALCNNHLNPACSPLWLNAIVDRGVRMFERDKNSPAILLWSLGNESGYGAAHLAMAGYLRARDTSRPIHYEGGGSRTPATDIICPMYARVHQIERLASEPGETRPVILCEYSHSMGNSTGNIHKYWQAFEAHPYLQGGFIWDWVDQALLKRERLPDGREMEYWAYGGDYGDTPNDAQFVCNGLLWPDRSLHPAAYGVKQLQAPLGISLAGTAGGEQQRQQQLAAAEVALQLRNKQHFSSTAGLALRWRLLTDGLPVPAAGAGSKAAASSAADAEGWQQLRLAQPVGPQQEAAVGLGATWAELAQRAQHATEASVEVQAQLAADQLWAPAGHEVQTVQLPLAGLLRQHPSPAPERPQQQGLPPLTVQADDGSVAISSSAGWGVQFSQAAGGLVGWTDASGRQLLVAPLSLSFYRAPTDNDRGGSGGSSYAARWKAAGLDRLEIDASSARLQHSTAPDGSVRVECSYRMCPAERRDEEEAAAAGEGVGVGEVGGAHWLSEAQPTTIDVAAAAQEGGDQTEGTVGCTVTFTVRPDGSLRSDWAVDASGALPARLAPGLFKSLPRVGICFGVPSALDAVQWYGRGPHECYPDRKAGAALRCHSAASVGDLHVPYIFPSESGGRADVRWLALTEPGSGSGLLAAAVALGSSLQANVSPYSVAAFERAKHDHELQPSGFSWVHLDHRHMGVGGDDSWSPTVHEEHLVPPGQYGFSLLLKPLEGAAASGPDNVQSLAERANAEWRAHL</sequence>
<dbReference type="SUPFAM" id="SSF74650">
    <property type="entry name" value="Galactose mutarotase-like"/>
    <property type="match status" value="1"/>
</dbReference>
<dbReference type="InterPro" id="IPR008979">
    <property type="entry name" value="Galactose-bd-like_sf"/>
</dbReference>
<dbReference type="Gene3D" id="2.60.120.260">
    <property type="entry name" value="Galactose-binding domain-like"/>
    <property type="match status" value="1"/>
</dbReference>
<dbReference type="GO" id="GO:0004565">
    <property type="term" value="F:beta-galactosidase activity"/>
    <property type="evidence" value="ECO:0007669"/>
    <property type="project" value="UniProtKB-EC"/>
</dbReference>
<dbReference type="STRING" id="3076.A0A2P6TQH5"/>
<dbReference type="InterPro" id="IPR011013">
    <property type="entry name" value="Gal_mutarotase_sf_dom"/>
</dbReference>
<dbReference type="InterPro" id="IPR050347">
    <property type="entry name" value="Bact_Beta-galactosidase"/>
</dbReference>
<dbReference type="InterPro" id="IPR006104">
    <property type="entry name" value="Glyco_hydro_2_N"/>
</dbReference>
<feature type="domain" description="Beta galactosidase small chain/" evidence="7">
    <location>
        <begin position="945"/>
        <end position="1285"/>
    </location>
</feature>
<dbReference type="Pfam" id="PF16353">
    <property type="entry name" value="LacZ_4"/>
    <property type="match status" value="1"/>
</dbReference>
<evidence type="ECO:0000256" key="4">
    <source>
        <dbReference type="ARBA" id="ARBA00022801"/>
    </source>
</evidence>
<dbReference type="Gene3D" id="2.60.40.10">
    <property type="entry name" value="Immunoglobulins"/>
    <property type="match status" value="2"/>
</dbReference>
<dbReference type="InterPro" id="IPR014718">
    <property type="entry name" value="GH-type_carb-bd"/>
</dbReference>
<dbReference type="SUPFAM" id="SSF49785">
    <property type="entry name" value="Galactose-binding domain-like"/>
    <property type="match status" value="1"/>
</dbReference>
<dbReference type="SUPFAM" id="SSF49303">
    <property type="entry name" value="beta-Galactosidase/glucuronidase domain"/>
    <property type="match status" value="1"/>
</dbReference>
<evidence type="ECO:0000256" key="1">
    <source>
        <dbReference type="ARBA" id="ARBA00001412"/>
    </source>
</evidence>
<evidence type="ECO:0000256" key="5">
    <source>
        <dbReference type="ARBA" id="ARBA00023295"/>
    </source>
</evidence>
<proteinExistence type="inferred from homology"/>
<comment type="catalytic activity">
    <reaction evidence="1">
        <text>Hydrolysis of terminal non-reducing beta-D-galactose residues in beta-D-galactosides.</text>
        <dbReference type="EC" id="3.2.1.23"/>
    </reaction>
</comment>
<dbReference type="EC" id="3.2.1.23" evidence="3"/>
<dbReference type="SMART" id="SM01038">
    <property type="entry name" value="Bgal_small_N"/>
    <property type="match status" value="1"/>
</dbReference>
<reference evidence="8 9" key="1">
    <citation type="journal article" date="2018" name="Plant J.">
        <title>Genome sequences of Chlorella sorokiniana UTEX 1602 and Micractinium conductrix SAG 241.80: implications to maltose excretion by a green alga.</title>
        <authorList>
            <person name="Arriola M.B."/>
            <person name="Velmurugan N."/>
            <person name="Zhang Y."/>
            <person name="Plunkett M.H."/>
            <person name="Hondzo H."/>
            <person name="Barney B.M."/>
        </authorList>
    </citation>
    <scope>NUCLEOTIDE SEQUENCE [LARGE SCALE GENOMIC DNA]</scope>
    <source>
        <strain evidence="9">UTEX 1602</strain>
    </source>
</reference>
<protein>
    <recommendedName>
        <fullName evidence="3">beta-galactosidase</fullName>
        <ecNumber evidence="3">3.2.1.23</ecNumber>
    </recommendedName>
</protein>
<dbReference type="OrthoDB" id="408320at2759"/>
<keyword evidence="4" id="KW-0378">Hydrolase</keyword>
<keyword evidence="5" id="KW-0326">Glycosidase</keyword>
<organism evidence="8 9">
    <name type="scientific">Chlorella sorokiniana</name>
    <name type="common">Freshwater green alga</name>
    <dbReference type="NCBI Taxonomy" id="3076"/>
    <lineage>
        <taxon>Eukaryota</taxon>
        <taxon>Viridiplantae</taxon>
        <taxon>Chlorophyta</taxon>
        <taxon>core chlorophytes</taxon>
        <taxon>Trebouxiophyceae</taxon>
        <taxon>Chlorellales</taxon>
        <taxon>Chlorellaceae</taxon>
        <taxon>Chlorella clade</taxon>
        <taxon>Chlorella</taxon>
    </lineage>
</organism>
<dbReference type="EMBL" id="LHPG02000009">
    <property type="protein sequence ID" value="PRW56287.1"/>
    <property type="molecule type" value="Genomic_DNA"/>
</dbReference>
<comment type="similarity">
    <text evidence="2">Belongs to the glycosyl hydrolase 2 family.</text>
</comment>
<dbReference type="Pfam" id="PF02837">
    <property type="entry name" value="Glyco_hydro_2_N"/>
    <property type="match status" value="1"/>
</dbReference>
<gene>
    <name evidence="8" type="ORF">C2E21_5272</name>
</gene>
<dbReference type="InterPro" id="IPR032312">
    <property type="entry name" value="LacZ_4"/>
</dbReference>
<dbReference type="GO" id="GO:0009341">
    <property type="term" value="C:beta-galactosidase complex"/>
    <property type="evidence" value="ECO:0007669"/>
    <property type="project" value="InterPro"/>
</dbReference>
<evidence type="ECO:0000313" key="9">
    <source>
        <dbReference type="Proteomes" id="UP000239899"/>
    </source>
</evidence>
<dbReference type="InterPro" id="IPR017853">
    <property type="entry name" value="GH"/>
</dbReference>
<dbReference type="InterPro" id="IPR013783">
    <property type="entry name" value="Ig-like_fold"/>
</dbReference>
<accession>A0A2P6TQH5</accession>
<dbReference type="Gene3D" id="2.70.98.10">
    <property type="match status" value="1"/>
</dbReference>
<dbReference type="Pfam" id="PF02836">
    <property type="entry name" value="Glyco_hydro_2_C"/>
    <property type="match status" value="2"/>
</dbReference>
<evidence type="ECO:0000313" key="8">
    <source>
        <dbReference type="EMBL" id="PRW56287.1"/>
    </source>
</evidence>
<dbReference type="SUPFAM" id="SSF51445">
    <property type="entry name" value="(Trans)glycosidases"/>
    <property type="match status" value="2"/>
</dbReference>
<keyword evidence="9" id="KW-1185">Reference proteome</keyword>
<dbReference type="GO" id="GO:0030246">
    <property type="term" value="F:carbohydrate binding"/>
    <property type="evidence" value="ECO:0007669"/>
    <property type="project" value="InterPro"/>
</dbReference>
<feature type="region of interest" description="Disordered" evidence="6">
    <location>
        <begin position="363"/>
        <end position="382"/>
    </location>
</feature>
<evidence type="ECO:0000256" key="2">
    <source>
        <dbReference type="ARBA" id="ARBA00007401"/>
    </source>
</evidence>
<dbReference type="InterPro" id="IPR006103">
    <property type="entry name" value="Glyco_hydro_2_cat"/>
</dbReference>
<name>A0A2P6TQH5_CHLSO</name>